<reference evidence="5 6" key="1">
    <citation type="submission" date="2020-05" db="EMBL/GenBank/DDBJ databases">
        <title>Genome Sequencing of Type Strains.</title>
        <authorList>
            <person name="Lemaire J.F."/>
            <person name="Inderbitzin P."/>
            <person name="Gregorio O.A."/>
            <person name="Collins S.B."/>
            <person name="Wespe N."/>
            <person name="Knight-Connoni V."/>
        </authorList>
    </citation>
    <scope>NUCLEOTIDE SEQUENCE [LARGE SCALE GENOMIC DNA]</scope>
    <source>
        <strain evidence="5 6">DSM 20512</strain>
    </source>
</reference>
<accession>A0A850DVU8</accession>
<dbReference type="PANTHER" id="PTHR46796">
    <property type="entry name" value="HTH-TYPE TRANSCRIPTIONAL ACTIVATOR RHAS-RELATED"/>
    <property type="match status" value="1"/>
</dbReference>
<dbReference type="RefSeq" id="WP_114849239.1">
    <property type="nucleotide sequence ID" value="NZ_BAAAWP010000001.1"/>
</dbReference>
<dbReference type="GO" id="GO:0043565">
    <property type="term" value="F:sequence-specific DNA binding"/>
    <property type="evidence" value="ECO:0007669"/>
    <property type="project" value="InterPro"/>
</dbReference>
<dbReference type="EMBL" id="JABMCG010000126">
    <property type="protein sequence ID" value="NUU29577.1"/>
    <property type="molecule type" value="Genomic_DNA"/>
</dbReference>
<gene>
    <name evidence="5" type="ORF">HP467_15910</name>
</gene>
<dbReference type="AlphaFoldDB" id="A0A850DVU8"/>
<dbReference type="InterPro" id="IPR050204">
    <property type="entry name" value="AraC_XylS_family_regulators"/>
</dbReference>
<dbReference type="InterPro" id="IPR018060">
    <property type="entry name" value="HTH_AraC"/>
</dbReference>
<dbReference type="Proteomes" id="UP000539146">
    <property type="component" value="Unassembled WGS sequence"/>
</dbReference>
<dbReference type="GO" id="GO:0003700">
    <property type="term" value="F:DNA-binding transcription factor activity"/>
    <property type="evidence" value="ECO:0007669"/>
    <property type="project" value="InterPro"/>
</dbReference>
<dbReference type="PANTHER" id="PTHR46796:SF12">
    <property type="entry name" value="HTH-TYPE DNA-BINDING TRANSCRIPTIONAL ACTIVATOR EUTR"/>
    <property type="match status" value="1"/>
</dbReference>
<evidence type="ECO:0000313" key="6">
    <source>
        <dbReference type="Proteomes" id="UP000539146"/>
    </source>
</evidence>
<evidence type="ECO:0000313" key="5">
    <source>
        <dbReference type="EMBL" id="NUU29577.1"/>
    </source>
</evidence>
<evidence type="ECO:0000256" key="3">
    <source>
        <dbReference type="ARBA" id="ARBA00023163"/>
    </source>
</evidence>
<keyword evidence="1" id="KW-0805">Transcription regulation</keyword>
<protein>
    <submittedName>
        <fullName evidence="5">Helix-turn-helix transcriptional regulator</fullName>
    </submittedName>
</protein>
<evidence type="ECO:0000256" key="2">
    <source>
        <dbReference type="ARBA" id="ARBA00023125"/>
    </source>
</evidence>
<name>A0A850DVU8_9MICO</name>
<keyword evidence="2" id="KW-0238">DNA-binding</keyword>
<organism evidence="5 6">
    <name type="scientific">Curtobacterium citreum</name>
    <dbReference type="NCBI Taxonomy" id="2036"/>
    <lineage>
        <taxon>Bacteria</taxon>
        <taxon>Bacillati</taxon>
        <taxon>Actinomycetota</taxon>
        <taxon>Actinomycetes</taxon>
        <taxon>Micrococcales</taxon>
        <taxon>Microbacteriaceae</taxon>
        <taxon>Curtobacterium</taxon>
    </lineage>
</organism>
<comment type="caution">
    <text evidence="5">The sequence shown here is derived from an EMBL/GenBank/DDBJ whole genome shotgun (WGS) entry which is preliminary data.</text>
</comment>
<proteinExistence type="predicted"/>
<evidence type="ECO:0000256" key="1">
    <source>
        <dbReference type="ARBA" id="ARBA00023015"/>
    </source>
</evidence>
<dbReference type="Pfam" id="PF12833">
    <property type="entry name" value="HTH_18"/>
    <property type="match status" value="1"/>
</dbReference>
<feature type="domain" description="HTH araC/xylS-type" evidence="4">
    <location>
        <begin position="214"/>
        <end position="314"/>
    </location>
</feature>
<dbReference type="SMART" id="SM00342">
    <property type="entry name" value="HTH_ARAC"/>
    <property type="match status" value="1"/>
</dbReference>
<dbReference type="PROSITE" id="PS01124">
    <property type="entry name" value="HTH_ARAC_FAMILY_2"/>
    <property type="match status" value="1"/>
</dbReference>
<evidence type="ECO:0000259" key="4">
    <source>
        <dbReference type="PROSITE" id="PS01124"/>
    </source>
</evidence>
<keyword evidence="3" id="KW-0804">Transcription</keyword>
<dbReference type="Gene3D" id="1.10.10.60">
    <property type="entry name" value="Homeodomain-like"/>
    <property type="match status" value="1"/>
</dbReference>
<sequence>MSTMPEQGEPRSFRRFHVEAISEDRGDELDGIYGISGGVDSALETFRYVGAGDADVSMRGAEVEGTRAGRMDARAEHIVFWIGDGSAVVEDLGDGSRLHPVPGHPYVLSASSSYAFETDTRKITILHLSDRVLRAALARRGRFVRGPLVFGQQPDIEVALGPLRAIIRTRAPQVMDGRIDEDQRLALNAEIADAVIDAFPLVDAEEPEPTTSAARAAAWLRDHAQQAVTLRDVADAVGLSERGVQSAMRRAYGESPMERLRAERLEGAHRDLVAGGEGVRVAETARRWHLTHLGRFAASYAERYGEQPSETLRRARQRSAD</sequence>